<evidence type="ECO:0000256" key="1">
    <source>
        <dbReference type="SAM" id="Coils"/>
    </source>
</evidence>
<reference evidence="2 3" key="1">
    <citation type="submission" date="2019-11" db="EMBL/GenBank/DDBJ databases">
        <title>Winogradskyella ouciana sp. nov., isolated from the hadal seawater of the Mariana Trench.</title>
        <authorList>
            <person name="Liu R."/>
        </authorList>
    </citation>
    <scope>NUCLEOTIDE SEQUENCE [LARGE SCALE GENOMIC DNA]</scope>
    <source>
        <strain evidence="2 3">ZXX205</strain>
    </source>
</reference>
<evidence type="ECO:0000313" key="3">
    <source>
        <dbReference type="Proteomes" id="UP000447545"/>
    </source>
</evidence>
<keyword evidence="1" id="KW-0175">Coiled coil</keyword>
<dbReference type="Pfam" id="PF13591">
    <property type="entry name" value="MerR_2"/>
    <property type="match status" value="1"/>
</dbReference>
<dbReference type="Gene3D" id="1.10.1660.10">
    <property type="match status" value="1"/>
</dbReference>
<comment type="caution">
    <text evidence="2">The sequence shown here is derived from an EMBL/GenBank/DDBJ whole genome shotgun (WGS) entry which is preliminary data.</text>
</comment>
<evidence type="ECO:0000313" key="2">
    <source>
        <dbReference type="EMBL" id="MTE28014.1"/>
    </source>
</evidence>
<organism evidence="2 3">
    <name type="scientific">Winogradskyella ouciana</name>
    <dbReference type="NCBI Taxonomy" id="2608631"/>
    <lineage>
        <taxon>Bacteria</taxon>
        <taxon>Pseudomonadati</taxon>
        <taxon>Bacteroidota</taxon>
        <taxon>Flavobacteriia</taxon>
        <taxon>Flavobacteriales</taxon>
        <taxon>Flavobacteriaceae</taxon>
        <taxon>Winogradskyella</taxon>
    </lineage>
</organism>
<dbReference type="Proteomes" id="UP000447545">
    <property type="component" value="Unassembled WGS sequence"/>
</dbReference>
<dbReference type="RefSeq" id="WP_155090023.1">
    <property type="nucleotide sequence ID" value="NZ_OZ260095.1"/>
</dbReference>
<dbReference type="EMBL" id="WJYA01000008">
    <property type="protein sequence ID" value="MTE28014.1"/>
    <property type="molecule type" value="Genomic_DNA"/>
</dbReference>
<accession>A0A7K1GHG9</accession>
<protein>
    <submittedName>
        <fullName evidence="2">MerR family transcriptional regulator</fullName>
    </submittedName>
</protein>
<proteinExistence type="predicted"/>
<dbReference type="AlphaFoldDB" id="A0A7K1GHG9"/>
<gene>
    <name evidence="2" type="ORF">F1003_13810</name>
</gene>
<sequence>MKDTYYIALPELCTHYQIEMSFFNGLKEYGLIETITVEKKHCLHRDHIADVEKMIRMHQELNLNFEGIDTVFNLLKKIDHLKQELTRTKNRLKRFEDI</sequence>
<feature type="coiled-coil region" evidence="1">
    <location>
        <begin position="71"/>
        <end position="98"/>
    </location>
</feature>
<keyword evidence="3" id="KW-1185">Reference proteome</keyword>
<name>A0A7K1GHG9_9FLAO</name>